<feature type="compositionally biased region" description="Polar residues" evidence="5">
    <location>
        <begin position="1003"/>
        <end position="1014"/>
    </location>
</feature>
<dbReference type="GO" id="GO:0051017">
    <property type="term" value="P:actin filament bundle assembly"/>
    <property type="evidence" value="ECO:0007669"/>
    <property type="project" value="TreeGrafter"/>
</dbReference>
<comment type="similarity">
    <text evidence="4">Belongs to the helicase family.</text>
</comment>
<dbReference type="GO" id="GO:0030479">
    <property type="term" value="C:actin cortical patch"/>
    <property type="evidence" value="ECO:0007669"/>
    <property type="project" value="TreeGrafter"/>
</dbReference>
<keyword evidence="4" id="KW-0378">Hydrolase</keyword>
<dbReference type="GO" id="GO:0016887">
    <property type="term" value="F:ATP hydrolysis activity"/>
    <property type="evidence" value="ECO:0007669"/>
    <property type="project" value="RHEA"/>
</dbReference>
<dbReference type="GO" id="GO:0006281">
    <property type="term" value="P:DNA repair"/>
    <property type="evidence" value="ECO:0007669"/>
    <property type="project" value="UniProtKB-KW"/>
</dbReference>
<comment type="similarity">
    <text evidence="1">Belongs to the SH3YL1 family.</text>
</comment>
<feature type="region of interest" description="Disordered" evidence="5">
    <location>
        <begin position="998"/>
        <end position="1021"/>
    </location>
</feature>
<dbReference type="InterPro" id="IPR009027">
    <property type="entry name" value="Ribosomal_bL9/RNase_H1_N"/>
</dbReference>
<evidence type="ECO:0000256" key="3">
    <source>
        <dbReference type="PROSITE-ProRule" id="PRU00192"/>
    </source>
</evidence>
<dbReference type="InterPro" id="IPR033643">
    <property type="entry name" value="SYLF_SH3YL1-like"/>
</dbReference>
<dbReference type="Gene3D" id="3.40.970.10">
    <property type="entry name" value="Ribonuclease H1, N-terminal domain"/>
    <property type="match status" value="1"/>
</dbReference>
<dbReference type="GO" id="GO:0006310">
    <property type="term" value="P:DNA recombination"/>
    <property type="evidence" value="ECO:0007669"/>
    <property type="project" value="UniProtKB-KW"/>
</dbReference>
<evidence type="ECO:0000256" key="2">
    <source>
        <dbReference type="ARBA" id="ARBA00022443"/>
    </source>
</evidence>
<dbReference type="GO" id="GO:0043139">
    <property type="term" value="F:5'-3' DNA helicase activity"/>
    <property type="evidence" value="ECO:0007669"/>
    <property type="project" value="UniProtKB-EC"/>
</dbReference>
<reference evidence="7 8" key="1">
    <citation type="submission" date="2019-02" db="EMBL/GenBank/DDBJ databases">
        <title>Genome sequencing of the rare red list fungi Phellinidium pouzarii.</title>
        <authorList>
            <person name="Buettner E."/>
            <person name="Kellner H."/>
        </authorList>
    </citation>
    <scope>NUCLEOTIDE SEQUENCE [LARGE SCALE GENOMIC DNA]</scope>
    <source>
        <strain evidence="7 8">DSM 108285</strain>
    </source>
</reference>
<feature type="compositionally biased region" description="Polar residues" evidence="5">
    <location>
        <begin position="393"/>
        <end position="436"/>
    </location>
</feature>
<feature type="region of interest" description="Disordered" evidence="5">
    <location>
        <begin position="337"/>
        <end position="437"/>
    </location>
</feature>
<dbReference type="Gene3D" id="2.30.30.40">
    <property type="entry name" value="SH3 Domains"/>
    <property type="match status" value="1"/>
</dbReference>
<dbReference type="InterPro" id="IPR036028">
    <property type="entry name" value="SH3-like_dom_sf"/>
</dbReference>
<dbReference type="Proteomes" id="UP000308199">
    <property type="component" value="Unassembled WGS sequence"/>
</dbReference>
<gene>
    <name evidence="7" type="ORF">EW145_g431</name>
</gene>
<comment type="catalytic activity">
    <reaction evidence="4">
        <text>ATP + H2O = ADP + phosphate + H(+)</text>
        <dbReference type="Rhea" id="RHEA:13065"/>
        <dbReference type="ChEBI" id="CHEBI:15377"/>
        <dbReference type="ChEBI" id="CHEBI:15378"/>
        <dbReference type="ChEBI" id="CHEBI:30616"/>
        <dbReference type="ChEBI" id="CHEBI:43474"/>
        <dbReference type="ChEBI" id="CHEBI:456216"/>
        <dbReference type="EC" id="5.6.2.3"/>
    </reaction>
</comment>
<dbReference type="GO" id="GO:0005524">
    <property type="term" value="F:ATP binding"/>
    <property type="evidence" value="ECO:0007669"/>
    <property type="project" value="UniProtKB-KW"/>
</dbReference>
<dbReference type="InterPro" id="IPR051702">
    <property type="entry name" value="SH3_domain_YSC84-like"/>
</dbReference>
<dbReference type="CDD" id="cd18809">
    <property type="entry name" value="SF1_C_RecD"/>
    <property type="match status" value="1"/>
</dbReference>
<dbReference type="AlphaFoldDB" id="A0A4S4LNW1"/>
<dbReference type="SMART" id="SM00326">
    <property type="entry name" value="SH3"/>
    <property type="match status" value="1"/>
</dbReference>
<sequence length="1169" mass="126159">MKLNSPLPQPLPKECLKAAKIFKSFVDNGNNGLDGIIPRQVLENAKGFAIFTIIKAGFLFSARAGSGVVIARLNDGTWSAPSAIGTAGLGVGGQAGAEMTDFLIVLNSRSAVRSFMSAGSLTLGGNMSIALGPLGRNGEALGSLNTSGKVAAMYSYSKTRGLFGGVSVEGSVIVERQDANALAYAFDVTVKQLLSGAIDPPDWAQPLLKALEACVGMPGGQKWIDDSADANVHSFNGPRRINSGYAFGAGGGVASPGSEVPSSLRKKASSVSSPFSPAHWGRGKSGGSYFNTELDEESEHHIDDSWLAKEKEARKDLHGPPASTLLDNCSTTNTFPIQFHSDFQPPSPSGNESISSGLTHRPTRSVISQPSLTSTFSPGSPFNDLPPFPRIANGNSNTYSHNRSVSSASHLNSNGKSGYNFNTTTNSRHSPFSAQPSDPFAYDSVGETIDDYDRGLPRPLSLSGEKPFINPKAGLNQPLNEGVGRAIALFNFKAVEPGDLSFNKGQVITITKKSNKTDDWWTGKANGREGIFPANFVEVYLFNGSIIMAGGSKKKFYGVRIGRGGARVYHSWPECQAAVNGYPNSRFRGFVTSGEAQAWVDEWISESEQHFDFVQSSVQDFKSDTMPTVSPNTSNAQGSDNNLFQEFRKCAMASVPLYSNYPPDKSPGPLNPESILDLPHLCLSTTEGDGADADFWDSDVPGGNDMKSAVTNEPSGQPLSPQQLQVLERAKKGESLFFTGSAGTGKSFLLRAIISALRVSKSPTQVVVTASTGIAAVNICGTTIHSFAGIGLGKESAGNLVEKIKGIRRDFYQLPPVPDLHDGIQLPATFAFDAGTWDSCIKTPIVLGRVFRQKDHTFIRLLNQMRYGKLDDADVKHFNKLSRAVVYTDGIEPTELFPLRREVETANASRLSSLPGPSHTYRALDIAGIDIRGHPITLQQAEKLLERLIAVKSLTLKVGAQVMLIKNLSQGSLANGSQGQVIEFKTVAQARLDKDEIAAADVPQSSNNSRSKGSTGDVDAKSMDKITDGARVWPLVRFISGRVLLCVPLEFSIENFRGWMEVKRDQVPLILAWALSVHKSQGQTLDRVKVNLARTFEKGQAYVALSRATNMETLQVLNFSKSKVMAHPRVLEWSANLAQKLDEEEEKAIMRDMDDEEAIRAFFEDDDMP</sequence>
<protein>
    <recommendedName>
        <fullName evidence="4">ATP-dependent DNA helicase</fullName>
        <ecNumber evidence="4">5.6.2.3</ecNumber>
    </recommendedName>
</protein>
<dbReference type="Pfam" id="PF21530">
    <property type="entry name" value="Pif1_2B_dom"/>
    <property type="match status" value="1"/>
</dbReference>
<evidence type="ECO:0000259" key="6">
    <source>
        <dbReference type="PROSITE" id="PS50002"/>
    </source>
</evidence>
<dbReference type="PRINTS" id="PR00452">
    <property type="entry name" value="SH3DOMAIN"/>
</dbReference>
<dbReference type="CDD" id="cd11842">
    <property type="entry name" value="SH3_Ysc84p_like"/>
    <property type="match status" value="1"/>
</dbReference>
<dbReference type="EMBL" id="SGPK01000008">
    <property type="protein sequence ID" value="THH11770.1"/>
    <property type="molecule type" value="Genomic_DNA"/>
</dbReference>
<keyword evidence="2 3" id="KW-0728">SH3 domain</keyword>
<feature type="domain" description="SH3" evidence="6">
    <location>
        <begin position="481"/>
        <end position="542"/>
    </location>
</feature>
<feature type="compositionally biased region" description="Polar residues" evidence="5">
    <location>
        <begin position="365"/>
        <end position="380"/>
    </location>
</feature>
<evidence type="ECO:0000256" key="4">
    <source>
        <dbReference type="RuleBase" id="RU363044"/>
    </source>
</evidence>
<dbReference type="FunFam" id="2.30.30.40:FF:000100">
    <property type="entry name" value="SH3 domain-containing YSC84-like protein 1"/>
    <property type="match status" value="1"/>
</dbReference>
<evidence type="ECO:0000313" key="8">
    <source>
        <dbReference type="Proteomes" id="UP000308199"/>
    </source>
</evidence>
<accession>A0A4S4LNW1</accession>
<dbReference type="CDD" id="cd11525">
    <property type="entry name" value="SYLF_SH3YL1_like"/>
    <property type="match status" value="1"/>
</dbReference>
<keyword evidence="4" id="KW-0347">Helicase</keyword>
<dbReference type="InterPro" id="IPR007461">
    <property type="entry name" value="Ysc84_actin-binding"/>
</dbReference>
<keyword evidence="4" id="KW-0234">DNA repair</keyword>
<keyword evidence="8" id="KW-1185">Reference proteome</keyword>
<dbReference type="PROSITE" id="PS50002">
    <property type="entry name" value="SH3"/>
    <property type="match status" value="1"/>
</dbReference>
<evidence type="ECO:0000256" key="5">
    <source>
        <dbReference type="SAM" id="MobiDB-lite"/>
    </source>
</evidence>
<comment type="cofactor">
    <cofactor evidence="4">
        <name>Mg(2+)</name>
        <dbReference type="ChEBI" id="CHEBI:18420"/>
    </cofactor>
</comment>
<keyword evidence="4" id="KW-0547">Nucleotide-binding</keyword>
<dbReference type="OrthoDB" id="443981at2759"/>
<dbReference type="GO" id="GO:0035091">
    <property type="term" value="F:phosphatidylinositol binding"/>
    <property type="evidence" value="ECO:0007669"/>
    <property type="project" value="TreeGrafter"/>
</dbReference>
<dbReference type="Pfam" id="PF01693">
    <property type="entry name" value="Cauli_VI"/>
    <property type="match status" value="1"/>
</dbReference>
<dbReference type="SUPFAM" id="SSF50044">
    <property type="entry name" value="SH3-domain"/>
    <property type="match status" value="1"/>
</dbReference>
<dbReference type="InterPro" id="IPR001452">
    <property type="entry name" value="SH3_domain"/>
</dbReference>
<dbReference type="Pfam" id="PF05970">
    <property type="entry name" value="PIF1"/>
    <property type="match status" value="1"/>
</dbReference>
<dbReference type="GO" id="GO:0051666">
    <property type="term" value="P:actin cortical patch localization"/>
    <property type="evidence" value="ECO:0007669"/>
    <property type="project" value="TreeGrafter"/>
</dbReference>
<keyword evidence="4" id="KW-0227">DNA damage</keyword>
<dbReference type="EC" id="5.6.2.3" evidence="4"/>
<feature type="region of interest" description="Disordered" evidence="5">
    <location>
        <begin position="256"/>
        <end position="279"/>
    </location>
</feature>
<dbReference type="SUPFAM" id="SSF52540">
    <property type="entry name" value="P-loop containing nucleoside triphosphate hydrolases"/>
    <property type="match status" value="2"/>
</dbReference>
<dbReference type="InterPro" id="IPR011320">
    <property type="entry name" value="RNase_H1_N"/>
</dbReference>
<organism evidence="7 8">
    <name type="scientific">Phellinidium pouzarii</name>
    <dbReference type="NCBI Taxonomy" id="167371"/>
    <lineage>
        <taxon>Eukaryota</taxon>
        <taxon>Fungi</taxon>
        <taxon>Dikarya</taxon>
        <taxon>Basidiomycota</taxon>
        <taxon>Agaricomycotina</taxon>
        <taxon>Agaricomycetes</taxon>
        <taxon>Hymenochaetales</taxon>
        <taxon>Hymenochaetaceae</taxon>
        <taxon>Phellinidium</taxon>
    </lineage>
</organism>
<keyword evidence="4" id="KW-0233">DNA recombination</keyword>
<dbReference type="Pfam" id="PF04366">
    <property type="entry name" value="Ysc84"/>
    <property type="match status" value="1"/>
</dbReference>
<dbReference type="InterPro" id="IPR037056">
    <property type="entry name" value="RNase_H1_N_sf"/>
</dbReference>
<feature type="compositionally biased region" description="Polar residues" evidence="5">
    <location>
        <begin position="349"/>
        <end position="358"/>
    </location>
</feature>
<proteinExistence type="inferred from homology"/>
<comment type="caution">
    <text evidence="7">The sequence shown here is derived from an EMBL/GenBank/DDBJ whole genome shotgun (WGS) entry which is preliminary data.</text>
</comment>
<evidence type="ECO:0000313" key="7">
    <source>
        <dbReference type="EMBL" id="THH11770.1"/>
    </source>
</evidence>
<name>A0A4S4LNW1_9AGAM</name>
<dbReference type="SUPFAM" id="SSF55658">
    <property type="entry name" value="L9 N-domain-like"/>
    <property type="match status" value="1"/>
</dbReference>
<dbReference type="Pfam" id="PF00018">
    <property type="entry name" value="SH3_1"/>
    <property type="match status" value="1"/>
</dbReference>
<dbReference type="InterPro" id="IPR049163">
    <property type="entry name" value="Pif1-like_2B_dom"/>
</dbReference>
<evidence type="ECO:0000256" key="1">
    <source>
        <dbReference type="ARBA" id="ARBA00007761"/>
    </source>
</evidence>
<keyword evidence="4" id="KW-0067">ATP-binding</keyword>
<dbReference type="InterPro" id="IPR010285">
    <property type="entry name" value="DNA_helicase_pif1-like_DEAD"/>
</dbReference>
<dbReference type="PANTHER" id="PTHR15629:SF2">
    <property type="entry name" value="SH3 DOMAIN-CONTAINING YSC84-LIKE PROTEIN 1"/>
    <property type="match status" value="1"/>
</dbReference>
<dbReference type="Gene3D" id="3.40.50.300">
    <property type="entry name" value="P-loop containing nucleotide triphosphate hydrolases"/>
    <property type="match status" value="1"/>
</dbReference>
<dbReference type="GO" id="GO:0051015">
    <property type="term" value="F:actin filament binding"/>
    <property type="evidence" value="ECO:0007669"/>
    <property type="project" value="TreeGrafter"/>
</dbReference>
<dbReference type="PANTHER" id="PTHR15629">
    <property type="entry name" value="SH3YL1 PROTEIN"/>
    <property type="match status" value="1"/>
</dbReference>
<dbReference type="InterPro" id="IPR027417">
    <property type="entry name" value="P-loop_NTPase"/>
</dbReference>
<dbReference type="GO" id="GO:0000723">
    <property type="term" value="P:telomere maintenance"/>
    <property type="evidence" value="ECO:0007669"/>
    <property type="project" value="InterPro"/>
</dbReference>